<organism evidence="1 2">
    <name type="scientific">Olea europaea subsp. europaea</name>
    <dbReference type="NCBI Taxonomy" id="158383"/>
    <lineage>
        <taxon>Eukaryota</taxon>
        <taxon>Viridiplantae</taxon>
        <taxon>Streptophyta</taxon>
        <taxon>Embryophyta</taxon>
        <taxon>Tracheophyta</taxon>
        <taxon>Spermatophyta</taxon>
        <taxon>Magnoliopsida</taxon>
        <taxon>eudicotyledons</taxon>
        <taxon>Gunneridae</taxon>
        <taxon>Pentapetalae</taxon>
        <taxon>asterids</taxon>
        <taxon>lamiids</taxon>
        <taxon>Lamiales</taxon>
        <taxon>Oleaceae</taxon>
        <taxon>Oleeae</taxon>
        <taxon>Olea</taxon>
    </lineage>
</organism>
<protein>
    <submittedName>
        <fullName evidence="1">Uncharacterized protein</fullName>
    </submittedName>
</protein>
<sequence length="73" mass="7980">MYKCINDKTTAKISLAAAKIAEGSMSKAAVAARAEAERRAKEAVFIKKISNEALEHVAYLFIREKVRKKGAAL</sequence>
<dbReference type="PANTHER" id="PTHR34451:SF7">
    <property type="entry name" value="PHD FINGER FAMILY PROTEIN"/>
    <property type="match status" value="1"/>
</dbReference>
<dbReference type="Gramene" id="OE9A121117T1">
    <property type="protein sequence ID" value="OE9A121117C1"/>
    <property type="gene ID" value="OE9A121117"/>
</dbReference>
<evidence type="ECO:0000313" key="2">
    <source>
        <dbReference type="Proteomes" id="UP000594638"/>
    </source>
</evidence>
<dbReference type="PANTHER" id="PTHR34451">
    <property type="entry name" value="PHD FINGER FAMILY PROTEIN"/>
    <property type="match status" value="1"/>
</dbReference>
<accession>A0A8S0QHI7</accession>
<dbReference type="AlphaFoldDB" id="A0A8S0QHI7"/>
<comment type="caution">
    <text evidence="1">The sequence shown here is derived from an EMBL/GenBank/DDBJ whole genome shotgun (WGS) entry which is preliminary data.</text>
</comment>
<evidence type="ECO:0000313" key="1">
    <source>
        <dbReference type="EMBL" id="CAA2965313.1"/>
    </source>
</evidence>
<dbReference type="Proteomes" id="UP000594638">
    <property type="component" value="Unassembled WGS sequence"/>
</dbReference>
<reference evidence="1 2" key="1">
    <citation type="submission" date="2019-12" db="EMBL/GenBank/DDBJ databases">
        <authorList>
            <person name="Alioto T."/>
            <person name="Alioto T."/>
            <person name="Gomez Garrido J."/>
        </authorList>
    </citation>
    <scope>NUCLEOTIDE SEQUENCE [LARGE SCALE GENOMIC DNA]</scope>
</reference>
<proteinExistence type="predicted"/>
<gene>
    <name evidence="1" type="ORF">OLEA9_A121117</name>
</gene>
<keyword evidence="2" id="KW-1185">Reference proteome</keyword>
<dbReference type="EMBL" id="CACTIH010001840">
    <property type="protein sequence ID" value="CAA2965313.1"/>
    <property type="molecule type" value="Genomic_DNA"/>
</dbReference>
<name>A0A8S0QHI7_OLEEU</name>